<proteinExistence type="predicted"/>
<accession>A0A2M7TJZ4</accession>
<feature type="transmembrane region" description="Helical" evidence="1">
    <location>
        <begin position="140"/>
        <end position="162"/>
    </location>
</feature>
<sequence>MIPNLTDDQLKNVPENIRPILEKALDQDAEGFEELVTSALDSSPILKRIEFVSYLAIQAMSLLSGFTLSSYAFSVSYSNGDPLVMPWYVSGILSIVAGHVGARLAQSQMDIISNPLGPNTTPIQRIMFTRFGKQVLSIRTIAMVAFLNIVFYGLYVSVWILLKLWVLRIHAVQ</sequence>
<evidence type="ECO:0000313" key="2">
    <source>
        <dbReference type="EMBL" id="PIZ46976.1"/>
    </source>
</evidence>
<protein>
    <submittedName>
        <fullName evidence="2">Uncharacterized protein</fullName>
    </submittedName>
</protein>
<dbReference type="Proteomes" id="UP000228920">
    <property type="component" value="Unassembled WGS sequence"/>
</dbReference>
<dbReference type="EMBL" id="PFNL01000070">
    <property type="protein sequence ID" value="PIZ46976.1"/>
    <property type="molecule type" value="Genomic_DNA"/>
</dbReference>
<feature type="transmembrane region" description="Helical" evidence="1">
    <location>
        <begin position="51"/>
        <end position="73"/>
    </location>
</feature>
<reference evidence="3" key="1">
    <citation type="submission" date="2017-09" db="EMBL/GenBank/DDBJ databases">
        <title>Depth-based differentiation of microbial function through sediment-hosted aquifers and enrichment of novel symbionts in the deep terrestrial subsurface.</title>
        <authorList>
            <person name="Probst A.J."/>
            <person name="Ladd B."/>
            <person name="Jarett J.K."/>
            <person name="Geller-Mcgrath D.E."/>
            <person name="Sieber C.M.K."/>
            <person name="Emerson J.B."/>
            <person name="Anantharaman K."/>
            <person name="Thomas B.C."/>
            <person name="Malmstrom R."/>
            <person name="Stieglmeier M."/>
            <person name="Klingl A."/>
            <person name="Woyke T."/>
            <person name="Ryan C.M."/>
            <person name="Banfield J.F."/>
        </authorList>
    </citation>
    <scope>NUCLEOTIDE SEQUENCE [LARGE SCALE GENOMIC DNA]</scope>
</reference>
<evidence type="ECO:0000256" key="1">
    <source>
        <dbReference type="SAM" id="Phobius"/>
    </source>
</evidence>
<gene>
    <name evidence="2" type="ORF">COY32_02495</name>
</gene>
<comment type="caution">
    <text evidence="2">The sequence shown here is derived from an EMBL/GenBank/DDBJ whole genome shotgun (WGS) entry which is preliminary data.</text>
</comment>
<keyword evidence="1" id="KW-0472">Membrane</keyword>
<name>A0A2M7TJZ4_UNCKA</name>
<organism evidence="2 3">
    <name type="scientific">candidate division WWE3 bacterium CG_4_10_14_0_2_um_filter_41_14</name>
    <dbReference type="NCBI Taxonomy" id="1975072"/>
    <lineage>
        <taxon>Bacteria</taxon>
        <taxon>Katanobacteria</taxon>
    </lineage>
</organism>
<keyword evidence="1" id="KW-1133">Transmembrane helix</keyword>
<keyword evidence="1" id="KW-0812">Transmembrane</keyword>
<evidence type="ECO:0000313" key="3">
    <source>
        <dbReference type="Proteomes" id="UP000228920"/>
    </source>
</evidence>
<dbReference type="AlphaFoldDB" id="A0A2M7TJZ4"/>
<feature type="transmembrane region" description="Helical" evidence="1">
    <location>
        <begin position="85"/>
        <end position="105"/>
    </location>
</feature>